<accession>A0A1I2JYR9</accession>
<evidence type="ECO:0008006" key="3">
    <source>
        <dbReference type="Google" id="ProtNLM"/>
    </source>
</evidence>
<dbReference type="InterPro" id="IPR007139">
    <property type="entry name" value="DUF349"/>
</dbReference>
<evidence type="ECO:0000313" key="2">
    <source>
        <dbReference type="Proteomes" id="UP000199513"/>
    </source>
</evidence>
<sequence length="411" mass="48800">MSNSISPYGYAKDGKVYLNGYLNFPTREIGVVKESEQASIQYFTKRFDLAKEKVEQLAKAVNSTNNKGSFLMKLIHLREYLASFDGLGDFPSLFQTLDALEADIHSYIEKNRAKNLEIKQSLLREAEEFKNNRNWVAVTKKYKELKLKWIKTGSAPKEKEEVLNEKFDAIVEGFFQQRNRAIEERRNAIQKRIERYNYLLEKLKNINQNPPENALQVVKKLQNDWKLVGRVPKKDIINLTNAYKAEIGKFFSKHKQQSFRNPADRKRDICDRVEKMLEMDEPPIEEVKSLQKEWQRLGKTKHPNDKEFNTRFKIACNELFETYFLNKQARYKYESFDEKTFFEQLKIKIRLIKESIKKDETELSLMNEKNKRNPNSQQNQNFDIERLNQINKLKTKQRILKKLQDQLLANY</sequence>
<protein>
    <recommendedName>
        <fullName evidence="3">DUF349 domain-containing protein</fullName>
    </recommendedName>
</protein>
<reference evidence="1 2" key="1">
    <citation type="submission" date="2016-10" db="EMBL/GenBank/DDBJ databases">
        <authorList>
            <person name="de Groot N.N."/>
        </authorList>
    </citation>
    <scope>NUCLEOTIDE SEQUENCE [LARGE SCALE GENOMIC DNA]</scope>
    <source>
        <strain>GEY</strain>
        <strain evidence="2">DSM 9560</strain>
    </source>
</reference>
<name>A0A1I2JYR9_9BACT</name>
<dbReference type="STRING" id="1003.SAMN04488541_10724"/>
<gene>
    <name evidence="1" type="ORF">SAMN04488541_10724</name>
</gene>
<dbReference type="Proteomes" id="UP000199513">
    <property type="component" value="Unassembled WGS sequence"/>
</dbReference>
<dbReference type="AlphaFoldDB" id="A0A1I2JYR9"/>
<dbReference type="EMBL" id="FONY01000072">
    <property type="protein sequence ID" value="SFF59208.1"/>
    <property type="molecule type" value="Genomic_DNA"/>
</dbReference>
<evidence type="ECO:0000313" key="1">
    <source>
        <dbReference type="EMBL" id="SFF59208.1"/>
    </source>
</evidence>
<dbReference type="Pfam" id="PF03993">
    <property type="entry name" value="DUF349"/>
    <property type="match status" value="2"/>
</dbReference>
<proteinExistence type="predicted"/>
<keyword evidence="2" id="KW-1185">Reference proteome</keyword>
<dbReference type="OrthoDB" id="977295at2"/>
<dbReference type="RefSeq" id="WP_091549472.1">
    <property type="nucleotide sequence ID" value="NZ_FONY01000072.1"/>
</dbReference>
<organism evidence="1 2">
    <name type="scientific">Thermoflexibacter ruber</name>
    <dbReference type="NCBI Taxonomy" id="1003"/>
    <lineage>
        <taxon>Bacteria</taxon>
        <taxon>Pseudomonadati</taxon>
        <taxon>Bacteroidota</taxon>
        <taxon>Cytophagia</taxon>
        <taxon>Cytophagales</taxon>
        <taxon>Thermoflexibacteraceae</taxon>
        <taxon>Thermoflexibacter</taxon>
    </lineage>
</organism>